<reference evidence="1" key="1">
    <citation type="submission" date="2021-05" db="EMBL/GenBank/DDBJ databases">
        <authorList>
            <person name="Scholz U."/>
            <person name="Mascher M."/>
            <person name="Fiebig A."/>
        </authorList>
    </citation>
    <scope>NUCLEOTIDE SEQUENCE [LARGE SCALE GENOMIC DNA]</scope>
</reference>
<evidence type="ECO:0000313" key="1">
    <source>
        <dbReference type="EnsemblPlants" id="AVESA.00010b.r2.3CG0494500.1.CDS"/>
    </source>
</evidence>
<reference evidence="1" key="2">
    <citation type="submission" date="2025-09" db="UniProtKB">
        <authorList>
            <consortium name="EnsemblPlants"/>
        </authorList>
    </citation>
    <scope>IDENTIFICATION</scope>
</reference>
<organism evidence="1 2">
    <name type="scientific">Avena sativa</name>
    <name type="common">Oat</name>
    <dbReference type="NCBI Taxonomy" id="4498"/>
    <lineage>
        <taxon>Eukaryota</taxon>
        <taxon>Viridiplantae</taxon>
        <taxon>Streptophyta</taxon>
        <taxon>Embryophyta</taxon>
        <taxon>Tracheophyta</taxon>
        <taxon>Spermatophyta</taxon>
        <taxon>Magnoliopsida</taxon>
        <taxon>Liliopsida</taxon>
        <taxon>Poales</taxon>
        <taxon>Poaceae</taxon>
        <taxon>BOP clade</taxon>
        <taxon>Pooideae</taxon>
        <taxon>Poodae</taxon>
        <taxon>Poeae</taxon>
        <taxon>Poeae Chloroplast Group 1 (Aveneae type)</taxon>
        <taxon>Aveninae</taxon>
        <taxon>Avena</taxon>
    </lineage>
</organism>
<protein>
    <submittedName>
        <fullName evidence="1">Uncharacterized protein</fullName>
    </submittedName>
</protein>
<proteinExistence type="predicted"/>
<accession>A0ACD5VQ14</accession>
<dbReference type="Proteomes" id="UP001732700">
    <property type="component" value="Chromosome 3C"/>
</dbReference>
<dbReference type="EnsemblPlants" id="AVESA.00010b.r2.3CG0494500.1">
    <property type="protein sequence ID" value="AVESA.00010b.r2.3CG0494500.1.CDS"/>
    <property type="gene ID" value="AVESA.00010b.r2.3CG0494500"/>
</dbReference>
<keyword evidence="2" id="KW-1185">Reference proteome</keyword>
<evidence type="ECO:0000313" key="2">
    <source>
        <dbReference type="Proteomes" id="UP001732700"/>
    </source>
</evidence>
<name>A0ACD5VQ14_AVESA</name>
<sequence>MGHDEAVVTQKSAKPPSPPKDHPAPYPYLDWSAVQAYYGPGFVPPTYFGPGIPPGHAPPPYMWGPQPLPPSALGKPYTAMYSHGGRFSHPFLPLMVNPLSAEPAKSVNSNVNSLNVIVKEVDRTARSTGSTNSEKTSGDCSLGGSSDGNNQKATGTPKKRRVDSRPISGILATLPNLRIPDGAIKLNTSSASDFGVVGTPISAESPDQDSKESKRERRKQSNRDSARRSRLRKQAETDQLAKRVELLTAENASLRREINRLKESSKKLSSENSALMEKLTDAGPDGRQEPSADQTTEHSARGVKNFMSMIDATAASRSSGHVGHGAPKLRQLLGSGLAADAVAAR</sequence>